<dbReference type="CDD" id="cd06503">
    <property type="entry name" value="ATP-synt_Fo_b"/>
    <property type="match status" value="1"/>
</dbReference>
<keyword evidence="9 15" id="KW-0406">Ion transport</keyword>
<proteinExistence type="inferred from homology"/>
<dbReference type="PANTHER" id="PTHR33445">
    <property type="entry name" value="ATP SYNTHASE SUBUNIT B', CHLOROPLASTIC"/>
    <property type="match status" value="1"/>
</dbReference>
<comment type="caution">
    <text evidence="18">The sequence shown here is derived from an EMBL/GenBank/DDBJ whole genome shotgun (WGS) entry which is preliminary data.</text>
</comment>
<evidence type="ECO:0000256" key="11">
    <source>
        <dbReference type="ARBA" id="ARBA00023310"/>
    </source>
</evidence>
<keyword evidence="17" id="KW-0175">Coiled coil</keyword>
<dbReference type="InterPro" id="IPR050059">
    <property type="entry name" value="ATP_synthase_B_chain"/>
</dbReference>
<dbReference type="OrthoDB" id="8479836at2"/>
<dbReference type="InterPro" id="IPR002146">
    <property type="entry name" value="ATP_synth_b/b'su_bac/chlpt"/>
</dbReference>
<keyword evidence="3 15" id="KW-0813">Transport</keyword>
<keyword evidence="6 15" id="KW-0812">Transmembrane</keyword>
<keyword evidence="19" id="KW-1185">Reference proteome</keyword>
<evidence type="ECO:0000256" key="10">
    <source>
        <dbReference type="ARBA" id="ARBA00023136"/>
    </source>
</evidence>
<dbReference type="GO" id="GO:0005886">
    <property type="term" value="C:plasma membrane"/>
    <property type="evidence" value="ECO:0007669"/>
    <property type="project" value="UniProtKB-SubCell"/>
</dbReference>
<evidence type="ECO:0000256" key="5">
    <source>
        <dbReference type="ARBA" id="ARBA00022547"/>
    </source>
</evidence>
<evidence type="ECO:0000256" key="4">
    <source>
        <dbReference type="ARBA" id="ARBA00022475"/>
    </source>
</evidence>
<gene>
    <name evidence="18" type="primary">atpF1</name>
    <name evidence="15" type="synonym">atpF</name>
    <name evidence="18" type="ORF">RSO01_79210</name>
</gene>
<dbReference type="PANTHER" id="PTHR33445:SF1">
    <property type="entry name" value="ATP SYNTHASE SUBUNIT B"/>
    <property type="match status" value="1"/>
</dbReference>
<accession>A0A512NP69</accession>
<dbReference type="RefSeq" id="WP_147156089.1">
    <property type="nucleotide sequence ID" value="NZ_BKAJ01000179.1"/>
</dbReference>
<keyword evidence="7 15" id="KW-0375">Hydrogen ion transport</keyword>
<evidence type="ECO:0000313" key="19">
    <source>
        <dbReference type="Proteomes" id="UP000321058"/>
    </source>
</evidence>
<evidence type="ECO:0000256" key="7">
    <source>
        <dbReference type="ARBA" id="ARBA00022781"/>
    </source>
</evidence>
<feature type="coiled-coil region" evidence="17">
    <location>
        <begin position="47"/>
        <end position="110"/>
    </location>
</feature>
<dbReference type="GO" id="GO:0046961">
    <property type="term" value="F:proton-transporting ATPase activity, rotational mechanism"/>
    <property type="evidence" value="ECO:0007669"/>
    <property type="project" value="TreeGrafter"/>
</dbReference>
<dbReference type="Proteomes" id="UP000321058">
    <property type="component" value="Unassembled WGS sequence"/>
</dbReference>
<evidence type="ECO:0000256" key="1">
    <source>
        <dbReference type="ARBA" id="ARBA00004377"/>
    </source>
</evidence>
<comment type="function">
    <text evidence="12 15">F(1)F(0) ATP synthase produces ATP from ADP in the presence of a proton or sodium gradient. F-type ATPases consist of two structural domains, F(1) containing the extramembraneous catalytic core and F(0) containing the membrane proton channel, linked together by a central stalk and a peripheral stalk. During catalysis, ATP synthesis in the catalytic domain of F(1) is coupled via a rotary mechanism of the central stalk subunits to proton translocation.</text>
</comment>
<name>A0A512NP69_9HYPH</name>
<evidence type="ECO:0000256" key="14">
    <source>
        <dbReference type="ARBA" id="ARBA00025830"/>
    </source>
</evidence>
<reference evidence="18 19" key="1">
    <citation type="submission" date="2019-07" db="EMBL/GenBank/DDBJ databases">
        <title>Whole genome shotgun sequence of Reyranella soli NBRC 108950.</title>
        <authorList>
            <person name="Hosoyama A."/>
            <person name="Uohara A."/>
            <person name="Ohji S."/>
            <person name="Ichikawa N."/>
        </authorList>
    </citation>
    <scope>NUCLEOTIDE SEQUENCE [LARGE SCALE GENOMIC DNA]</scope>
    <source>
        <strain evidence="18 19">NBRC 108950</strain>
    </source>
</reference>
<organism evidence="18 19">
    <name type="scientific">Reyranella soli</name>
    <dbReference type="NCBI Taxonomy" id="1230389"/>
    <lineage>
        <taxon>Bacteria</taxon>
        <taxon>Pseudomonadati</taxon>
        <taxon>Pseudomonadota</taxon>
        <taxon>Alphaproteobacteria</taxon>
        <taxon>Hyphomicrobiales</taxon>
        <taxon>Reyranellaceae</taxon>
        <taxon>Reyranella</taxon>
    </lineage>
</organism>
<comment type="subcellular location">
    <subcellularLocation>
        <location evidence="1">Cell inner membrane</location>
        <topology evidence="1">Single-pass membrane protein</topology>
    </subcellularLocation>
    <subcellularLocation>
        <location evidence="15">Cell membrane</location>
        <topology evidence="15">Single-pass membrane protein</topology>
    </subcellularLocation>
</comment>
<evidence type="ECO:0000256" key="15">
    <source>
        <dbReference type="HAMAP-Rule" id="MF_01398"/>
    </source>
</evidence>
<protein>
    <recommendedName>
        <fullName evidence="15">ATP synthase subunit b</fullName>
    </recommendedName>
    <alternativeName>
        <fullName evidence="15">ATP synthase F(0) sector subunit b</fullName>
    </alternativeName>
    <alternativeName>
        <fullName evidence="15">ATPase subunit I</fullName>
    </alternativeName>
    <alternativeName>
        <fullName evidence="15">F-type ATPase subunit b</fullName>
        <shortName evidence="15">F-ATPase subunit b</shortName>
    </alternativeName>
</protein>
<comment type="function">
    <text evidence="13">Component of the F(0) channel, it forms part of the peripheral stalk, linking F(1) to F(0). The b'-subunit is a diverged and duplicated form of b found in plants and photosynthetic bacteria.</text>
</comment>
<dbReference type="GO" id="GO:0046933">
    <property type="term" value="F:proton-transporting ATP synthase activity, rotational mechanism"/>
    <property type="evidence" value="ECO:0007669"/>
    <property type="project" value="UniProtKB-UniRule"/>
</dbReference>
<evidence type="ECO:0000256" key="6">
    <source>
        <dbReference type="ARBA" id="ARBA00022692"/>
    </source>
</evidence>
<comment type="subunit">
    <text evidence="14 15">F-type ATPases have 2 components, F(1) - the catalytic core - and F(0) - the membrane proton channel. F(1) has five subunits: alpha(3), beta(3), gamma(1), delta(1), epsilon(1). F(0) has three main subunits: a(1), b(2) and c(10-14). The alpha and beta chains form an alternating ring which encloses part of the gamma chain. F(1) is attached to F(0) by a central stalk formed by the gamma and epsilon chains, while a peripheral stalk is formed by the delta and b chains.</text>
</comment>
<evidence type="ECO:0000256" key="8">
    <source>
        <dbReference type="ARBA" id="ARBA00022989"/>
    </source>
</evidence>
<keyword evidence="8 15" id="KW-1133">Transmembrane helix</keyword>
<evidence type="ECO:0000256" key="2">
    <source>
        <dbReference type="ARBA" id="ARBA00005513"/>
    </source>
</evidence>
<keyword evidence="10 15" id="KW-0472">Membrane</keyword>
<evidence type="ECO:0000256" key="16">
    <source>
        <dbReference type="RuleBase" id="RU003848"/>
    </source>
</evidence>
<evidence type="ECO:0000256" key="17">
    <source>
        <dbReference type="SAM" id="Coils"/>
    </source>
</evidence>
<feature type="transmembrane region" description="Helical" evidence="15">
    <location>
        <begin position="20"/>
        <end position="40"/>
    </location>
</feature>
<keyword evidence="4 15" id="KW-1003">Cell membrane</keyword>
<dbReference type="GO" id="GO:0045259">
    <property type="term" value="C:proton-transporting ATP synthase complex"/>
    <property type="evidence" value="ECO:0007669"/>
    <property type="project" value="UniProtKB-KW"/>
</dbReference>
<evidence type="ECO:0000256" key="12">
    <source>
        <dbReference type="ARBA" id="ARBA00025198"/>
    </source>
</evidence>
<keyword evidence="5 15" id="KW-0138">CF(0)</keyword>
<evidence type="ECO:0000256" key="3">
    <source>
        <dbReference type="ARBA" id="ARBA00022448"/>
    </source>
</evidence>
<comment type="similarity">
    <text evidence="2 15 16">Belongs to the ATPase B chain family.</text>
</comment>
<evidence type="ECO:0000256" key="13">
    <source>
        <dbReference type="ARBA" id="ARBA00025614"/>
    </source>
</evidence>
<dbReference type="EMBL" id="BKAJ01000179">
    <property type="protein sequence ID" value="GEP60755.1"/>
    <property type="molecule type" value="Genomic_DNA"/>
</dbReference>
<keyword evidence="11 15" id="KW-0066">ATP synthesis</keyword>
<sequence>MIGTAWAADAAHSESIFSDPAFWVAVAFVLFFALAGKALWGRISGMLDKRAADIAKALADAARLREEAMKAKQDAERTLGQAQSEGAEILKQAREEAERMQARAAQNLETAVALREQQALDRIAQSEAAATKEVRDTAVDVALSATRALLRDQVGSGRSTALVDEAIAELPRRLH</sequence>
<dbReference type="HAMAP" id="MF_01398">
    <property type="entry name" value="ATP_synth_b_bprime"/>
    <property type="match status" value="1"/>
</dbReference>
<evidence type="ECO:0000313" key="18">
    <source>
        <dbReference type="EMBL" id="GEP60755.1"/>
    </source>
</evidence>
<dbReference type="AlphaFoldDB" id="A0A512NP69"/>
<dbReference type="Pfam" id="PF00430">
    <property type="entry name" value="ATP-synt_B"/>
    <property type="match status" value="1"/>
</dbReference>
<evidence type="ECO:0000256" key="9">
    <source>
        <dbReference type="ARBA" id="ARBA00023065"/>
    </source>
</evidence>